<feature type="signal peptide" evidence="1">
    <location>
        <begin position="1"/>
        <end position="20"/>
    </location>
</feature>
<keyword evidence="3" id="KW-1185">Reference proteome</keyword>
<feature type="non-terminal residue" evidence="2">
    <location>
        <position position="210"/>
    </location>
</feature>
<dbReference type="EMBL" id="QJKJ01013802">
    <property type="protein sequence ID" value="RDX65624.1"/>
    <property type="molecule type" value="Genomic_DNA"/>
</dbReference>
<comment type="caution">
    <text evidence="2">The sequence shown here is derived from an EMBL/GenBank/DDBJ whole genome shotgun (WGS) entry which is preliminary data.</text>
</comment>
<dbReference type="PANTHER" id="PTHR33103">
    <property type="entry name" value="OS01G0153900 PROTEIN"/>
    <property type="match status" value="1"/>
</dbReference>
<feature type="non-terminal residue" evidence="2">
    <location>
        <position position="1"/>
    </location>
</feature>
<dbReference type="InterPro" id="IPR007750">
    <property type="entry name" value="DUF674"/>
</dbReference>
<feature type="chain" id="PRO_5017083896" evidence="1">
    <location>
        <begin position="21"/>
        <end position="210"/>
    </location>
</feature>
<name>A0A371EHZ9_MUCPR</name>
<keyword evidence="1" id="KW-0732">Signal</keyword>
<accession>A0A371EHZ9</accession>
<dbReference type="AlphaFoldDB" id="A0A371EHZ9"/>
<organism evidence="2 3">
    <name type="scientific">Mucuna pruriens</name>
    <name type="common">Velvet bean</name>
    <name type="synonym">Dolichos pruriens</name>
    <dbReference type="NCBI Taxonomy" id="157652"/>
    <lineage>
        <taxon>Eukaryota</taxon>
        <taxon>Viridiplantae</taxon>
        <taxon>Streptophyta</taxon>
        <taxon>Embryophyta</taxon>
        <taxon>Tracheophyta</taxon>
        <taxon>Spermatophyta</taxon>
        <taxon>Magnoliopsida</taxon>
        <taxon>eudicotyledons</taxon>
        <taxon>Gunneridae</taxon>
        <taxon>Pentapetalae</taxon>
        <taxon>rosids</taxon>
        <taxon>fabids</taxon>
        <taxon>Fabales</taxon>
        <taxon>Fabaceae</taxon>
        <taxon>Papilionoideae</taxon>
        <taxon>50 kb inversion clade</taxon>
        <taxon>NPAAA clade</taxon>
        <taxon>indigoferoid/millettioid clade</taxon>
        <taxon>Phaseoleae</taxon>
        <taxon>Mucuna</taxon>
    </lineage>
</organism>
<evidence type="ECO:0000313" key="2">
    <source>
        <dbReference type="EMBL" id="RDX65624.1"/>
    </source>
</evidence>
<dbReference type="OrthoDB" id="2014278at2759"/>
<gene>
    <name evidence="2" type="ORF">CR513_55704</name>
</gene>
<proteinExistence type="predicted"/>
<dbReference type="Pfam" id="PF05056">
    <property type="entry name" value="DUF674"/>
    <property type="match status" value="1"/>
</dbReference>
<reference evidence="2" key="1">
    <citation type="submission" date="2018-05" db="EMBL/GenBank/DDBJ databases">
        <title>Draft genome of Mucuna pruriens seed.</title>
        <authorList>
            <person name="Nnadi N.E."/>
            <person name="Vos R."/>
            <person name="Hasami M.H."/>
            <person name="Devisetty U.K."/>
            <person name="Aguiy J.C."/>
        </authorList>
    </citation>
    <scope>NUCLEOTIDE SEQUENCE [LARGE SCALE GENOMIC DNA]</scope>
    <source>
        <strain evidence="2">JCA_2017</strain>
    </source>
</reference>
<protein>
    <submittedName>
        <fullName evidence="2">Uncharacterized protein</fullName>
    </submittedName>
</protein>
<evidence type="ECO:0000313" key="3">
    <source>
        <dbReference type="Proteomes" id="UP000257109"/>
    </source>
</evidence>
<dbReference type="Proteomes" id="UP000257109">
    <property type="component" value="Unassembled WGS sequence"/>
</dbReference>
<evidence type="ECO:0000256" key="1">
    <source>
        <dbReference type="SAM" id="SignalP"/>
    </source>
</evidence>
<dbReference type="STRING" id="157652.A0A371EHZ9"/>
<sequence>LNLLCLLLIFSILKQALTSASPLSDVFLGNKGSKPYSFSPYTGPNHEKGSVEIKVIVSKSENKILFAEADGDFVDFLFSFLTTPLGSILHLMNGKSSLGSIDNLYKMTDDLKVISMATNSSIDYLRGRSLQLDDLEEHFVEIKRSHEALNLLRASLTSDKDVFTRSLSNLLKVWKCQRCIPYWGVLKGWNEKRQIKKKEKEEKEGEREVQ</sequence>
<dbReference type="PANTHER" id="PTHR33103:SF93">
    <property type="entry name" value="DUF674 FAMILY PROTEIN"/>
    <property type="match status" value="1"/>
</dbReference>